<evidence type="ECO:0000256" key="4">
    <source>
        <dbReference type="ARBA" id="ARBA00022989"/>
    </source>
</evidence>
<sequence>MKYTTKYIFLILIAQWQMLIVLSKLRITLDQFEILTKELSLVLSACKKIEVNNIGVVTDSRTFVQPSLKAVPLININDVDHLSRVERDQNLHTFVVIPSTVEHLESTITKLERTTWWNPSALYVILDDNVARNGCKNARPFLKTAWNKDLLSSVFFCIMEHRNTEFRMYTFNPFTSRAPKSWQKMREGTNETNKNRDHSWTLFTRTFHPGRTTCGNLDFAKTGTLGGYRMKGMGLHNPPSLTIDPSKGSGGKLGGFNGIITEILLSKLNGSMTVTGITNDTRSYKFLHLVASGKYDVFLNTQYVFNKPNITTTYPHVNSGISILTRYPDNEAVYVKVLKFMNPVFILCCAVVGVITVIILEVFVGRGMIHASLEMIRVALNNSMTRFPEQGALRVYLITVFLLFMLTSSTFQSNLSSLLTSSIPRLTIDSDEELKTSGFEIYAYHGYRNAVFDDVLFTRVKMVDHWDCSEYVRKDRNVACAADRTTLLKIAFEKGLHLSKHRINTLFSAYVVRPNWPLKDRFTSMLLHLSETGLIDHWWEKVMAKYVHKWLKRTEKRTEDEKRNFTVMTLNDLDFAFYILAFGLFASALSFLIEISTRRLRVTLERREKNDFPIFPFTL</sequence>
<dbReference type="SUPFAM" id="SSF53850">
    <property type="entry name" value="Periplasmic binding protein-like II"/>
    <property type="match status" value="1"/>
</dbReference>
<dbReference type="PANTHER" id="PTHR42643">
    <property type="entry name" value="IONOTROPIC RECEPTOR 20A-RELATED"/>
    <property type="match status" value="1"/>
</dbReference>
<dbReference type="KEGG" id="ame:100577106"/>
<evidence type="ECO:0000256" key="1">
    <source>
        <dbReference type="ARBA" id="ARBA00004651"/>
    </source>
</evidence>
<evidence type="ECO:0000256" key="6">
    <source>
        <dbReference type="ARBA" id="ARBA00023170"/>
    </source>
</evidence>
<evidence type="ECO:0000256" key="5">
    <source>
        <dbReference type="ARBA" id="ARBA00023136"/>
    </source>
</evidence>
<keyword evidence="4 8" id="KW-1133">Transmembrane helix</keyword>
<keyword evidence="6" id="KW-0675">Receptor</keyword>
<name>A0A7M7GBD0_APIME</name>
<dbReference type="Proteomes" id="UP000005203">
    <property type="component" value="Linkage group LG2"/>
</dbReference>
<accession>A0A8B6XVJ9</accession>
<gene>
    <name evidence="9" type="primary">100577106</name>
    <name evidence="11" type="synonym">LOC100577106</name>
</gene>
<feature type="transmembrane region" description="Helical" evidence="8">
    <location>
        <begin position="344"/>
        <end position="364"/>
    </location>
</feature>
<feature type="transmembrane region" description="Helical" evidence="8">
    <location>
        <begin position="7"/>
        <end position="27"/>
    </location>
</feature>
<dbReference type="InterPro" id="IPR052192">
    <property type="entry name" value="Insect_Ionotropic_Sensory_Rcpt"/>
</dbReference>
<evidence type="ECO:0000313" key="11">
    <source>
        <dbReference type="RefSeq" id="XP_003251315.1"/>
    </source>
</evidence>
<keyword evidence="10" id="KW-1185">Reference proteome</keyword>
<evidence type="ECO:0000313" key="9">
    <source>
        <dbReference type="EnsemblMetazoa" id="XP_003251315"/>
    </source>
</evidence>
<evidence type="ECO:0000256" key="7">
    <source>
        <dbReference type="ARBA" id="ARBA00023180"/>
    </source>
</evidence>
<dbReference type="GeneID" id="100577106"/>
<dbReference type="OMA" id="WDCSEYV"/>
<accession>A0A7M7GBD0</accession>
<keyword evidence="5 8" id="KW-0472">Membrane</keyword>
<comment type="subcellular location">
    <subcellularLocation>
        <location evidence="1">Cell membrane</location>
        <topology evidence="1">Multi-pass membrane protein</topology>
    </subcellularLocation>
</comment>
<organism evidence="9">
    <name type="scientific">Apis mellifera</name>
    <name type="common">Honeybee</name>
    <dbReference type="NCBI Taxonomy" id="7460"/>
    <lineage>
        <taxon>Eukaryota</taxon>
        <taxon>Metazoa</taxon>
        <taxon>Ecdysozoa</taxon>
        <taxon>Arthropoda</taxon>
        <taxon>Hexapoda</taxon>
        <taxon>Insecta</taxon>
        <taxon>Pterygota</taxon>
        <taxon>Neoptera</taxon>
        <taxon>Endopterygota</taxon>
        <taxon>Hymenoptera</taxon>
        <taxon>Apocrita</taxon>
        <taxon>Aculeata</taxon>
        <taxon>Apoidea</taxon>
        <taxon>Anthophila</taxon>
        <taxon>Apidae</taxon>
        <taxon>Apis</taxon>
    </lineage>
</organism>
<protein>
    <submittedName>
        <fullName evidence="11">Uncharacterized protein LOC100577106 isoform X1</fullName>
    </submittedName>
</protein>
<feature type="transmembrane region" description="Helical" evidence="8">
    <location>
        <begin position="393"/>
        <end position="411"/>
    </location>
</feature>
<evidence type="ECO:0000313" key="10">
    <source>
        <dbReference type="Proteomes" id="UP000005203"/>
    </source>
</evidence>
<dbReference type="PANTHER" id="PTHR42643:SF24">
    <property type="entry name" value="IONOTROPIC RECEPTOR 60A"/>
    <property type="match status" value="1"/>
</dbReference>
<dbReference type="RefSeq" id="XP_003251315.1">
    <property type="nucleotide sequence ID" value="XM_003251267.4"/>
</dbReference>
<dbReference type="OrthoDB" id="7634748at2759"/>
<feature type="transmembrane region" description="Helical" evidence="8">
    <location>
        <begin position="575"/>
        <end position="597"/>
    </location>
</feature>
<keyword evidence="7" id="KW-0325">Glycoprotein</keyword>
<reference evidence="9" key="1">
    <citation type="submission" date="2021-01" db="UniProtKB">
        <authorList>
            <consortium name="EnsemblMetazoa"/>
        </authorList>
    </citation>
    <scope>IDENTIFICATION</scope>
    <source>
        <strain evidence="9">DH4</strain>
    </source>
</reference>
<dbReference type="AlphaFoldDB" id="A0A7M7GBD0"/>
<reference evidence="11" key="2">
    <citation type="submission" date="2025-04" db="UniProtKB">
        <authorList>
            <consortium name="RefSeq"/>
        </authorList>
    </citation>
    <scope>IDENTIFICATION</scope>
    <source>
        <strain evidence="11">DH4</strain>
        <tissue evidence="11">Whole body</tissue>
    </source>
</reference>
<proteinExistence type="predicted"/>
<evidence type="ECO:0000256" key="3">
    <source>
        <dbReference type="ARBA" id="ARBA00022692"/>
    </source>
</evidence>
<keyword evidence="2" id="KW-1003">Cell membrane</keyword>
<evidence type="ECO:0000256" key="2">
    <source>
        <dbReference type="ARBA" id="ARBA00022475"/>
    </source>
</evidence>
<evidence type="ECO:0000256" key="8">
    <source>
        <dbReference type="SAM" id="Phobius"/>
    </source>
</evidence>
<dbReference type="EnsemblMetazoa" id="XM_003251267">
    <property type="protein sequence ID" value="XP_003251315"/>
    <property type="gene ID" value="LOC100577106"/>
</dbReference>
<dbReference type="GO" id="GO:0005886">
    <property type="term" value="C:plasma membrane"/>
    <property type="evidence" value="ECO:0007669"/>
    <property type="project" value="UniProtKB-SubCell"/>
</dbReference>
<keyword evidence="3 8" id="KW-0812">Transmembrane</keyword>